<evidence type="ECO:0000256" key="5">
    <source>
        <dbReference type="ARBA" id="ARBA00022989"/>
    </source>
</evidence>
<dbReference type="GO" id="GO:0062054">
    <property type="term" value="F:fluoride channel activity"/>
    <property type="evidence" value="ECO:0007669"/>
    <property type="project" value="UniProtKB-UniRule"/>
</dbReference>
<dbReference type="AlphaFoldDB" id="A0A429VDF7"/>
<dbReference type="GO" id="GO:0046872">
    <property type="term" value="F:metal ion binding"/>
    <property type="evidence" value="ECO:0007669"/>
    <property type="project" value="UniProtKB-KW"/>
</dbReference>
<evidence type="ECO:0000256" key="9">
    <source>
        <dbReference type="ARBA" id="ARBA00023303"/>
    </source>
</evidence>
<comment type="catalytic activity">
    <reaction evidence="11">
        <text>fluoride(in) = fluoride(out)</text>
        <dbReference type="Rhea" id="RHEA:76159"/>
        <dbReference type="ChEBI" id="CHEBI:17051"/>
    </reaction>
    <physiologicalReaction direction="left-to-right" evidence="11">
        <dbReference type="Rhea" id="RHEA:76160"/>
    </physiologicalReaction>
</comment>
<evidence type="ECO:0000313" key="13">
    <source>
        <dbReference type="EMBL" id="RST32040.1"/>
    </source>
</evidence>
<reference evidence="13 14" key="1">
    <citation type="submission" date="2018-12" db="EMBL/GenBank/DDBJ databases">
        <title>Sphingomonas sp. HMF7854 Genome sequencing and assembly.</title>
        <authorList>
            <person name="Cha I."/>
            <person name="Kang H."/>
            <person name="Kim H."/>
            <person name="Kang J."/>
            <person name="Joh K."/>
        </authorList>
    </citation>
    <scope>NUCLEOTIDE SEQUENCE [LARGE SCALE GENOMIC DNA]</scope>
    <source>
        <strain evidence="13 14">HMF7854</strain>
    </source>
</reference>
<evidence type="ECO:0000256" key="2">
    <source>
        <dbReference type="ARBA" id="ARBA00022475"/>
    </source>
</evidence>
<dbReference type="Proteomes" id="UP000274661">
    <property type="component" value="Unassembled WGS sequence"/>
</dbReference>
<dbReference type="GO" id="GO:0140114">
    <property type="term" value="P:cellular detoxification of fluoride"/>
    <property type="evidence" value="ECO:0007669"/>
    <property type="project" value="UniProtKB-UniRule"/>
</dbReference>
<keyword evidence="12" id="KW-0813">Transport</keyword>
<feature type="transmembrane region" description="Helical" evidence="12">
    <location>
        <begin position="33"/>
        <end position="52"/>
    </location>
</feature>
<dbReference type="EMBL" id="RWJF01000001">
    <property type="protein sequence ID" value="RST32040.1"/>
    <property type="molecule type" value="Genomic_DNA"/>
</dbReference>
<evidence type="ECO:0000256" key="3">
    <source>
        <dbReference type="ARBA" id="ARBA00022519"/>
    </source>
</evidence>
<evidence type="ECO:0000256" key="10">
    <source>
        <dbReference type="ARBA" id="ARBA00035120"/>
    </source>
</evidence>
<keyword evidence="2 12" id="KW-1003">Cell membrane</keyword>
<evidence type="ECO:0000256" key="8">
    <source>
        <dbReference type="ARBA" id="ARBA00023136"/>
    </source>
</evidence>
<comment type="activity regulation">
    <text evidence="12">Na(+) is not transported, but it plays an essential structural role and its presence is essential for fluoride channel function.</text>
</comment>
<feature type="transmembrane region" description="Helical" evidence="12">
    <location>
        <begin position="64"/>
        <end position="85"/>
    </location>
</feature>
<accession>A0A429VDF7</accession>
<evidence type="ECO:0000256" key="11">
    <source>
        <dbReference type="ARBA" id="ARBA00035585"/>
    </source>
</evidence>
<keyword evidence="12" id="KW-0479">Metal-binding</keyword>
<evidence type="ECO:0000256" key="12">
    <source>
        <dbReference type="HAMAP-Rule" id="MF_00454"/>
    </source>
</evidence>
<name>A0A429VDF7_9SPHN</name>
<dbReference type="PANTHER" id="PTHR28259">
    <property type="entry name" value="FLUORIDE EXPORT PROTEIN 1-RELATED"/>
    <property type="match status" value="1"/>
</dbReference>
<keyword evidence="8 12" id="KW-0472">Membrane</keyword>
<comment type="caution">
    <text evidence="13">The sequence shown here is derived from an EMBL/GenBank/DDBJ whole genome shotgun (WGS) entry which is preliminary data.</text>
</comment>
<protein>
    <recommendedName>
        <fullName evidence="12">Fluoride-specific ion channel FluC</fullName>
    </recommendedName>
</protein>
<dbReference type="PANTHER" id="PTHR28259:SF1">
    <property type="entry name" value="FLUORIDE EXPORT PROTEIN 1-RELATED"/>
    <property type="match status" value="1"/>
</dbReference>
<comment type="similarity">
    <text evidence="10 12">Belongs to the fluoride channel Fluc/FEX (TC 1.A.43) family.</text>
</comment>
<evidence type="ECO:0000256" key="7">
    <source>
        <dbReference type="ARBA" id="ARBA00023065"/>
    </source>
</evidence>
<keyword evidence="6 12" id="KW-0915">Sodium</keyword>
<keyword evidence="3" id="KW-0997">Cell inner membrane</keyword>
<evidence type="ECO:0000256" key="1">
    <source>
        <dbReference type="ARBA" id="ARBA00004651"/>
    </source>
</evidence>
<organism evidence="13 14">
    <name type="scientific">Sphingomonas ginkgonis</name>
    <dbReference type="NCBI Taxonomy" id="2315330"/>
    <lineage>
        <taxon>Bacteria</taxon>
        <taxon>Pseudomonadati</taxon>
        <taxon>Pseudomonadota</taxon>
        <taxon>Alphaproteobacteria</taxon>
        <taxon>Sphingomonadales</taxon>
        <taxon>Sphingomonadaceae</taxon>
        <taxon>Sphingomonas</taxon>
    </lineage>
</organism>
<dbReference type="HAMAP" id="MF_00454">
    <property type="entry name" value="FluC"/>
    <property type="match status" value="1"/>
</dbReference>
<keyword evidence="14" id="KW-1185">Reference proteome</keyword>
<dbReference type="GO" id="GO:0005886">
    <property type="term" value="C:plasma membrane"/>
    <property type="evidence" value="ECO:0007669"/>
    <property type="project" value="UniProtKB-SubCell"/>
</dbReference>
<comment type="subcellular location">
    <subcellularLocation>
        <location evidence="1 12">Cell membrane</location>
        <topology evidence="1 12">Multi-pass membrane protein</topology>
    </subcellularLocation>
</comment>
<keyword evidence="5 12" id="KW-1133">Transmembrane helix</keyword>
<keyword evidence="7 12" id="KW-0406">Ion transport</keyword>
<dbReference type="InterPro" id="IPR003691">
    <property type="entry name" value="FluC"/>
</dbReference>
<sequence length="119" mass="12116">MPPLLVFVGGGAGAVLRYLAGRLALLLGQPPYAATLAVNLVGCLVMGLVAGWATHRGMAEPPRVFLMTGVLGGFTTFSAFSLDALTLMQRGAWAGAFAYAAASLFGSLAGVALGYALVR</sequence>
<proteinExistence type="inferred from homology"/>
<feature type="transmembrane region" description="Helical" evidence="12">
    <location>
        <begin position="97"/>
        <end position="118"/>
    </location>
</feature>
<feature type="binding site" evidence="12">
    <location>
        <position position="75"/>
    </location>
    <ligand>
        <name>Na(+)</name>
        <dbReference type="ChEBI" id="CHEBI:29101"/>
        <note>structural</note>
    </ligand>
</feature>
<keyword evidence="9 12" id="KW-0407">Ion channel</keyword>
<dbReference type="NCBIfam" id="TIGR00494">
    <property type="entry name" value="crcB"/>
    <property type="match status" value="1"/>
</dbReference>
<evidence type="ECO:0000256" key="6">
    <source>
        <dbReference type="ARBA" id="ARBA00023053"/>
    </source>
</evidence>
<keyword evidence="4 12" id="KW-0812">Transmembrane</keyword>
<evidence type="ECO:0000313" key="14">
    <source>
        <dbReference type="Proteomes" id="UP000274661"/>
    </source>
</evidence>
<comment type="function">
    <text evidence="12">Fluoride-specific ion channel. Important for reducing fluoride concentration in the cell, thus reducing its toxicity.</text>
</comment>
<evidence type="ECO:0000256" key="4">
    <source>
        <dbReference type="ARBA" id="ARBA00022692"/>
    </source>
</evidence>
<gene>
    <name evidence="12 13" type="primary">crcB</name>
    <name evidence="12" type="synonym">fluC</name>
    <name evidence="13" type="ORF">HMF7854_00785</name>
</gene>
<dbReference type="Pfam" id="PF02537">
    <property type="entry name" value="CRCB"/>
    <property type="match status" value="1"/>
</dbReference>
<feature type="binding site" evidence="12">
    <location>
        <position position="72"/>
    </location>
    <ligand>
        <name>Na(+)</name>
        <dbReference type="ChEBI" id="CHEBI:29101"/>
        <note>structural</note>
    </ligand>
</feature>
<dbReference type="OrthoDB" id="9806299at2"/>